<dbReference type="PROSITE" id="PS50199">
    <property type="entry name" value="ZF_RANBP2_2"/>
    <property type="match status" value="4"/>
</dbReference>
<dbReference type="SMART" id="SM00160">
    <property type="entry name" value="RanBD"/>
    <property type="match status" value="3"/>
</dbReference>
<dbReference type="EMBL" id="JAWDJR010000009">
    <property type="protein sequence ID" value="KAK9970051.1"/>
    <property type="molecule type" value="Genomic_DNA"/>
</dbReference>
<keyword evidence="10" id="KW-1185">Reference proteome</keyword>
<dbReference type="GO" id="GO:0008270">
    <property type="term" value="F:zinc ion binding"/>
    <property type="evidence" value="ECO:0007669"/>
    <property type="project" value="UniProtKB-KW"/>
</dbReference>
<reference evidence="9 10" key="1">
    <citation type="submission" date="2024-05" db="EMBL/GenBank/DDBJ databases">
        <title>A high-quality chromosomal-level genome assembly of Topmouth culter (Culter alburnus).</title>
        <authorList>
            <person name="Zhao H."/>
        </authorList>
    </citation>
    <scope>NUCLEOTIDE SEQUENCE [LARGE SCALE GENOMIC DNA]</scope>
    <source>
        <strain evidence="9">CATC2023</strain>
        <tissue evidence="9">Muscle</tissue>
    </source>
</reference>
<feature type="domain" description="RanBP2-type" evidence="8">
    <location>
        <begin position="573"/>
        <end position="602"/>
    </location>
</feature>
<dbReference type="GO" id="GO:0005643">
    <property type="term" value="C:nuclear pore"/>
    <property type="evidence" value="ECO:0007669"/>
    <property type="project" value="TreeGrafter"/>
</dbReference>
<proteinExistence type="predicted"/>
<feature type="transmembrane region" description="Helical" evidence="6">
    <location>
        <begin position="12"/>
        <end position="32"/>
    </location>
</feature>
<dbReference type="InterPro" id="IPR045255">
    <property type="entry name" value="RanBP1-like"/>
</dbReference>
<dbReference type="Proteomes" id="UP001479290">
    <property type="component" value="Unassembled WGS sequence"/>
</dbReference>
<dbReference type="InterPro" id="IPR011993">
    <property type="entry name" value="PH-like_dom_sf"/>
</dbReference>
<feature type="region of interest" description="Disordered" evidence="5">
    <location>
        <begin position="891"/>
        <end position="910"/>
    </location>
</feature>
<comment type="caution">
    <text evidence="9">The sequence shown here is derived from an EMBL/GenBank/DDBJ whole genome shotgun (WGS) entry which is preliminary data.</text>
</comment>
<organism evidence="9 10">
    <name type="scientific">Culter alburnus</name>
    <name type="common">Topmouth culter</name>
    <dbReference type="NCBI Taxonomy" id="194366"/>
    <lineage>
        <taxon>Eukaryota</taxon>
        <taxon>Metazoa</taxon>
        <taxon>Chordata</taxon>
        <taxon>Craniata</taxon>
        <taxon>Vertebrata</taxon>
        <taxon>Euteleostomi</taxon>
        <taxon>Actinopterygii</taxon>
        <taxon>Neopterygii</taxon>
        <taxon>Teleostei</taxon>
        <taxon>Ostariophysi</taxon>
        <taxon>Cypriniformes</taxon>
        <taxon>Xenocyprididae</taxon>
        <taxon>Xenocypridinae</taxon>
        <taxon>Culter</taxon>
    </lineage>
</organism>
<dbReference type="Pfam" id="PF00641">
    <property type="entry name" value="Zn_ribbon_RanBP"/>
    <property type="match status" value="4"/>
</dbReference>
<feature type="compositionally biased region" description="Low complexity" evidence="5">
    <location>
        <begin position="834"/>
        <end position="848"/>
    </location>
</feature>
<name>A0AAW2A8I6_CULAL</name>
<evidence type="ECO:0000256" key="4">
    <source>
        <dbReference type="PROSITE-ProRule" id="PRU00322"/>
    </source>
</evidence>
<dbReference type="PANTHER" id="PTHR23138:SF87">
    <property type="entry name" value="E3 SUMO-PROTEIN LIGASE RANBP2"/>
    <property type="match status" value="1"/>
</dbReference>
<feature type="domain" description="RanBP2-type" evidence="8">
    <location>
        <begin position="709"/>
        <end position="738"/>
    </location>
</feature>
<dbReference type="GO" id="GO:0005096">
    <property type="term" value="F:GTPase activator activity"/>
    <property type="evidence" value="ECO:0007669"/>
    <property type="project" value="TreeGrafter"/>
</dbReference>
<dbReference type="Pfam" id="PF00638">
    <property type="entry name" value="Ran_BP1"/>
    <property type="match status" value="3"/>
</dbReference>
<evidence type="ECO:0000313" key="10">
    <source>
        <dbReference type="Proteomes" id="UP001479290"/>
    </source>
</evidence>
<keyword evidence="6" id="KW-0812">Transmembrane</keyword>
<evidence type="ECO:0008006" key="11">
    <source>
        <dbReference type="Google" id="ProtNLM"/>
    </source>
</evidence>
<evidence type="ECO:0000256" key="3">
    <source>
        <dbReference type="ARBA" id="ARBA00022833"/>
    </source>
</evidence>
<evidence type="ECO:0000313" key="9">
    <source>
        <dbReference type="EMBL" id="KAK9970051.1"/>
    </source>
</evidence>
<dbReference type="PANTHER" id="PTHR23138">
    <property type="entry name" value="RAN BINDING PROTEIN"/>
    <property type="match status" value="1"/>
</dbReference>
<dbReference type="SMART" id="SM00547">
    <property type="entry name" value="ZnF_RBZ"/>
    <property type="match status" value="4"/>
</dbReference>
<keyword evidence="2 4" id="KW-0863">Zinc-finger</keyword>
<feature type="compositionally biased region" description="Polar residues" evidence="5">
    <location>
        <begin position="1516"/>
        <end position="1539"/>
    </location>
</feature>
<evidence type="ECO:0000259" key="8">
    <source>
        <dbReference type="PROSITE" id="PS50199"/>
    </source>
</evidence>
<dbReference type="FunFam" id="4.10.1060.10:FF:000003">
    <property type="entry name" value="E3 SUMO-protein ligase RanBP2"/>
    <property type="match status" value="2"/>
</dbReference>
<dbReference type="PROSITE" id="PS01358">
    <property type="entry name" value="ZF_RANBP2_1"/>
    <property type="match status" value="3"/>
</dbReference>
<feature type="region of interest" description="Disordered" evidence="5">
    <location>
        <begin position="300"/>
        <end position="344"/>
    </location>
</feature>
<feature type="region of interest" description="Disordered" evidence="5">
    <location>
        <begin position="829"/>
        <end position="848"/>
    </location>
</feature>
<dbReference type="InterPro" id="IPR000156">
    <property type="entry name" value="Ran_bind_dom"/>
</dbReference>
<dbReference type="GO" id="GO:0006607">
    <property type="term" value="P:NLS-bearing protein import into nucleus"/>
    <property type="evidence" value="ECO:0007669"/>
    <property type="project" value="TreeGrafter"/>
</dbReference>
<feature type="domain" description="RanBP2-type" evidence="8">
    <location>
        <begin position="504"/>
        <end position="533"/>
    </location>
</feature>
<keyword evidence="1" id="KW-0479">Metal-binding</keyword>
<dbReference type="InterPro" id="IPR001876">
    <property type="entry name" value="Znf_RanBP2"/>
</dbReference>
<evidence type="ECO:0000256" key="6">
    <source>
        <dbReference type="SAM" id="Phobius"/>
    </source>
</evidence>
<dbReference type="FunFam" id="2.30.29.30:FF:000018">
    <property type="entry name" value="E3 SUMO-protein ligase RanBP2"/>
    <property type="match status" value="3"/>
</dbReference>
<dbReference type="GO" id="GO:0005737">
    <property type="term" value="C:cytoplasm"/>
    <property type="evidence" value="ECO:0007669"/>
    <property type="project" value="TreeGrafter"/>
</dbReference>
<protein>
    <recommendedName>
        <fullName evidence="11">E3 SUMO-protein ligase RanBP2</fullName>
    </recommendedName>
</protein>
<keyword evidence="6" id="KW-1133">Transmembrane helix</keyword>
<feature type="region of interest" description="Disordered" evidence="5">
    <location>
        <begin position="1445"/>
        <end position="1465"/>
    </location>
</feature>
<feature type="domain" description="RanBP2-type" evidence="8">
    <location>
        <begin position="747"/>
        <end position="776"/>
    </location>
</feature>
<accession>A0AAW2A8I6</accession>
<feature type="region of interest" description="Disordered" evidence="5">
    <location>
        <begin position="1244"/>
        <end position="1275"/>
    </location>
</feature>
<evidence type="ECO:0000256" key="5">
    <source>
        <dbReference type="SAM" id="MobiDB-lite"/>
    </source>
</evidence>
<evidence type="ECO:0000256" key="1">
    <source>
        <dbReference type="ARBA" id="ARBA00022723"/>
    </source>
</evidence>
<evidence type="ECO:0000256" key="2">
    <source>
        <dbReference type="ARBA" id="ARBA00022771"/>
    </source>
</evidence>
<dbReference type="SUPFAM" id="SSF50729">
    <property type="entry name" value="PH domain-like"/>
    <property type="match status" value="3"/>
</dbReference>
<feature type="domain" description="RanBD1" evidence="7">
    <location>
        <begin position="986"/>
        <end position="1122"/>
    </location>
</feature>
<dbReference type="Gene3D" id="2.30.29.30">
    <property type="entry name" value="Pleckstrin-homology domain (PH domain)/Phosphotyrosine-binding domain (PTB)"/>
    <property type="match status" value="3"/>
</dbReference>
<dbReference type="SUPFAM" id="SSF90209">
    <property type="entry name" value="Ran binding protein zinc finger-like"/>
    <property type="match status" value="3"/>
</dbReference>
<feature type="domain" description="RanBD1" evidence="7">
    <location>
        <begin position="1276"/>
        <end position="1412"/>
    </location>
</feature>
<feature type="compositionally biased region" description="Low complexity" evidence="5">
    <location>
        <begin position="1244"/>
        <end position="1255"/>
    </location>
</feature>
<feature type="compositionally biased region" description="Basic and acidic residues" evidence="5">
    <location>
        <begin position="312"/>
        <end position="328"/>
    </location>
</feature>
<evidence type="ECO:0000259" key="7">
    <source>
        <dbReference type="PROSITE" id="PS50196"/>
    </source>
</evidence>
<feature type="region of interest" description="Disordered" evidence="5">
    <location>
        <begin position="1492"/>
        <end position="1539"/>
    </location>
</feature>
<dbReference type="PROSITE" id="PS50196">
    <property type="entry name" value="RANBD1"/>
    <property type="match status" value="3"/>
</dbReference>
<dbReference type="InterPro" id="IPR036443">
    <property type="entry name" value="Znf_RanBP2_sf"/>
</dbReference>
<feature type="region of interest" description="Disordered" evidence="5">
    <location>
        <begin position="229"/>
        <end position="268"/>
    </location>
</feature>
<keyword evidence="3" id="KW-0862">Zinc</keyword>
<keyword evidence="6" id="KW-0472">Membrane</keyword>
<dbReference type="Gene3D" id="4.10.1060.10">
    <property type="entry name" value="Zinc finger, RanBP2-type"/>
    <property type="match status" value="4"/>
</dbReference>
<feature type="domain" description="RanBD1" evidence="7">
    <location>
        <begin position="336"/>
        <end position="472"/>
    </location>
</feature>
<gene>
    <name evidence="9" type="ORF">ABG768_028189</name>
</gene>
<feature type="compositionally biased region" description="Basic and acidic residues" evidence="5">
    <location>
        <begin position="243"/>
        <end position="257"/>
    </location>
</feature>
<feature type="compositionally biased region" description="Polar residues" evidence="5">
    <location>
        <begin position="258"/>
        <end position="267"/>
    </location>
</feature>
<sequence length="1551" mass="171384">MERLQNQKKNSTSLSEFQVLGFIISCFVFYLIQNEVHDLRHNSSDGTPSSYRMYRDNYTAEGLQEAFPGAQAFHVNDRIFWSIISFILLLQNNITYLFNVSLQQKSNYVGLLTKIATTGPSVYYNQSPAYNSQYLLRTAANVTPTKGPVHGMNCLPPKQHMYAYQQSTHTPPLQSTPACIYPQEQVFGAPIRFESPATSLLSPYSEEYYGHNVPQPTVNPTLPEPGYFTKPCVVTPTQPSRSSESKVDGPSEPKHQTQDQPPSQSGVFTFGSKITKGFSFTDAAQSKMSVFGNTDQRFSFASGTKPVLGNPEAREEKNGESDNDSTHVEEDEDGPHFEPIVPLPDKVDVKTGEEEEEEMFCKRAKLFRFDSETKEWKERGIGSIKILKHRTSGKVRLLMRREQVLNICANHYITADMTLKPNVGSDKSWVWYAMDYADEMPKTEQLAIRFKTADEAALFKVKFEEAQKFLQESPQVQQLEKKGETPKLQVSSKEMDLKTLFSKKKDEWDCDTCCVRNAPRSVICVACNSAAPSTAKDKPGESPLFQQLEKKRETPKPQVSSQEVDLKTLFSKKEGEWDCDVCCVQNAPTSLVCVACNGAAPSTANDKHVEQHKGSAPVAPPAKLFSFGLSGDSDKNAISIDVSSNGLAFGSQIPVSFQFGSNDAAVTSVGLAAQTDKKSIQADAPQHAKVSVAPSFSFGSGFGSQFAKKEGQWDCDSCLVRNDASATECVSCKAPCSTGLAVMFPKKAGQWCSDNCLIRNEGTASHCVSCQAANPNVKGKTSTVPSSSSFTFSFGSSSKQPAATRFTTNFNPGSAFQFGTSKNKASSESFKLESSTTQDNKSSSSNVSFSMPVPAGGFKFGIAESKSKASDGQSQSGSASDLLKNIAELHREKEKESIPSSSDEPVDSGYHNDNPLITGKPNTFSFADLAKSAQGSFQFSQEDPTFKGFAGAGAQLFTGINSSSKADISANQDDKMYKTEENDDTQFEPVVQMPEKVDLVTGEEDEKILYSQRVKLFRFDTETSQWKERGVGNLKLLKNNKNGRLQVLMRREQVLKVCANHWITTTMNLKPLSGSDRAWMWMANDFSEGDAKLEQLAAKFKTPELAEEFKQKFEEFQRLLLDIPLQTPHKLVNTGRTAQLIQKAEEMKSGLKDLKSFLTYQSKEDKNSVAGNSTSTVVVKLDSESTRTALEWDNYDLQEEALKNYANSSVCNAPSQPDSVAKSLFRFGESSTDFSFSFQPILSPSKSPSKLNQSQASVGTDDEQEASQEEERNGQYFEPVVPLPDLIEVSTGEENEQVIFSHRAKLYRYDKELSQWKERGIGDLKILQNYETKRVRLVMRRDQVLKLCANHWIDSNMKLEPMKGAEKAWIWSAFDFAEGQGKVEQLAVRLKLQETASTFKEVFEEAKTAQEKDTLLTPLSARVPAFTQEALCGKAAVALFEETTKERTGLPEVESSPKQDGTPGAELSAQITKTVVSPPKFVFGSYSVQKEFGSPLSSKKKCPVTIPSSKDEETSTSKLKTSGEAVTSQPSFGTPFSIPTRSKLYSLAHSL</sequence>